<accession>A0A2G8JIZ3</accession>
<dbReference type="InterPro" id="IPR009030">
    <property type="entry name" value="Growth_fac_rcpt_cys_sf"/>
</dbReference>
<dbReference type="PANTHER" id="PTHR47236:SF4">
    <property type="entry name" value="GENE 9195-RELATED"/>
    <property type="match status" value="1"/>
</dbReference>
<dbReference type="OrthoDB" id="439917at2759"/>
<dbReference type="Proteomes" id="UP000230750">
    <property type="component" value="Unassembled WGS sequence"/>
</dbReference>
<dbReference type="AlphaFoldDB" id="A0A2G8JIZ3"/>
<comment type="caution">
    <text evidence="1">The sequence shown here is derived from an EMBL/GenBank/DDBJ whole genome shotgun (WGS) entry which is preliminary data.</text>
</comment>
<evidence type="ECO:0000313" key="1">
    <source>
        <dbReference type="EMBL" id="PIK35707.1"/>
    </source>
</evidence>
<evidence type="ECO:0000313" key="2">
    <source>
        <dbReference type="Proteomes" id="UP000230750"/>
    </source>
</evidence>
<keyword evidence="2" id="KW-1185">Reference proteome</keyword>
<organism evidence="1 2">
    <name type="scientific">Stichopus japonicus</name>
    <name type="common">Sea cucumber</name>
    <dbReference type="NCBI Taxonomy" id="307972"/>
    <lineage>
        <taxon>Eukaryota</taxon>
        <taxon>Metazoa</taxon>
        <taxon>Echinodermata</taxon>
        <taxon>Eleutherozoa</taxon>
        <taxon>Echinozoa</taxon>
        <taxon>Holothuroidea</taxon>
        <taxon>Aspidochirotacea</taxon>
        <taxon>Aspidochirotida</taxon>
        <taxon>Stichopodidae</taxon>
        <taxon>Apostichopus</taxon>
    </lineage>
</organism>
<reference evidence="1 2" key="1">
    <citation type="journal article" date="2017" name="PLoS Biol.">
        <title>The sea cucumber genome provides insights into morphological evolution and visceral regeneration.</title>
        <authorList>
            <person name="Zhang X."/>
            <person name="Sun L."/>
            <person name="Yuan J."/>
            <person name="Sun Y."/>
            <person name="Gao Y."/>
            <person name="Zhang L."/>
            <person name="Li S."/>
            <person name="Dai H."/>
            <person name="Hamel J.F."/>
            <person name="Liu C."/>
            <person name="Yu Y."/>
            <person name="Liu S."/>
            <person name="Lin W."/>
            <person name="Guo K."/>
            <person name="Jin S."/>
            <person name="Xu P."/>
            <person name="Storey K.B."/>
            <person name="Huan P."/>
            <person name="Zhang T."/>
            <person name="Zhou Y."/>
            <person name="Zhang J."/>
            <person name="Lin C."/>
            <person name="Li X."/>
            <person name="Xing L."/>
            <person name="Huo D."/>
            <person name="Sun M."/>
            <person name="Wang L."/>
            <person name="Mercier A."/>
            <person name="Li F."/>
            <person name="Yang H."/>
            <person name="Xiang J."/>
        </authorList>
    </citation>
    <scope>NUCLEOTIDE SEQUENCE [LARGE SCALE GENOMIC DNA]</scope>
    <source>
        <strain evidence="1">Shaxun</strain>
        <tissue evidence="1">Muscle</tissue>
    </source>
</reference>
<sequence>MVLSEECTPCDGGQYCGGVNLTEPTDTCMAGFYCISGADKANPFMIDLNQCPTNTVHPIIGHICPEGHYCPEGTVYPQGCPAGSYNDEEGRYNCKSCPESYYCYANTTDYQTNECPSGYYCPTNTTDPYQYPCPSGTFNNATLQKDFGDCLECTLGYYCAGEGNSAPTDVCDEGWYCSGGANESMLCGCSVAMVPIFPIIFDEHSAIDVYSHPPTVVSVSPVNTARRDLRPLSSAQKVTSVTSQDWPLLWPNATRATTAPRVPHTPDRRIAGWGTIAHGSTLPTPAPTGRTTPPLTKTSLRIVCLVRLDSTVTRQDLIQSVESVMQVGYYCPEGQVTPTPGDYLCPTGHYCPQNSPVPTRCEDGYYQDDIGTDECNLCEPGYFCDNTHAAVSDLSNATCPTGYYCPAGTRYAVEYPCPPGTYNGLEGAYNISSCVDCLPSYYCQDPGLSTSQDLCFAGYYCEGGDDTPTPQICPEGNYCPEGSYKPTPCASGTISSGFGNTNETDCAPCNPGRYCTANSSMLIEKEASEEDPARIETSGQLTFTHKKKVCKSIDIACEAGYICTGGSDTPRPGDGVIGYECPQGHYCESGATMESECDKGTYAPRLGLGECWPCPEGTSCPEKGMNSTVTCPAGYYCPEGTPDDGVPCPIGTFSNLTGLQYSNECLSCLSGMYCELTGLTWPTGFCDSGYLCISAAQTSAPQDGTNEPCPVGHYCQEGAVSAEPCPPGTINPSTRGTSLSSCLPCPPGYYCADPGQDSPAGKCWSRFYCPGWAEITVPEPTGYECPEGFYCLNGTGSPYSCEPGTYQPSSGQSECYTCPAGFYCLYNTSVPEECSPYSYCPRDHGNRLPAPTGLTQRIMSPD</sequence>
<dbReference type="SUPFAM" id="SSF57184">
    <property type="entry name" value="Growth factor receptor domain"/>
    <property type="match status" value="4"/>
</dbReference>
<dbReference type="SMART" id="SM01411">
    <property type="entry name" value="Ephrin_rec_like"/>
    <property type="match status" value="9"/>
</dbReference>
<dbReference type="PANTHER" id="PTHR47236">
    <property type="entry name" value="GENE, 32742-RELATED-RELATED"/>
    <property type="match status" value="1"/>
</dbReference>
<dbReference type="EMBL" id="MRZV01001830">
    <property type="protein sequence ID" value="PIK35707.1"/>
    <property type="molecule type" value="Genomic_DNA"/>
</dbReference>
<proteinExistence type="predicted"/>
<name>A0A2G8JIZ3_STIJA</name>
<gene>
    <name evidence="1" type="ORF">BSL78_27463</name>
</gene>
<protein>
    <submittedName>
        <fullName evidence="1">Uncharacterized protein</fullName>
    </submittedName>
</protein>
<dbReference type="STRING" id="307972.A0A2G8JIZ3"/>
<dbReference type="Gene3D" id="2.10.50.10">
    <property type="entry name" value="Tumor Necrosis Factor Receptor, subunit A, domain 2"/>
    <property type="match status" value="3"/>
</dbReference>